<dbReference type="AlphaFoldDB" id="Q235W8"/>
<accession>Q235W8</accession>
<dbReference type="HOGENOM" id="CLU_1285597_0_0_1"/>
<sequence length="215" mass="25363">MLSKFIYRPFIFKPSQIFLHNNVCFKFSYDNYSNKYFEFQNQNQDSNLRVSPLTVSENSQYILKLGANNIKVKQVGQDLASMVQASNLYLTFLPKKGNRVQYDLRKSFVIYPKQLPKLIYLKFTEENAQIYNIQYRLKQAEQVKRLVIEKTSNSNKVKISMEADQTHTENGYFHSIEISLYELNSLQYLLQQVYFQLTGFQQSLECIDLIEEGTH</sequence>
<protein>
    <submittedName>
        <fullName evidence="1">Uncharacterized protein</fullName>
    </submittedName>
</protein>
<dbReference type="Gene3D" id="2.30.31.10">
    <property type="entry name" value="Transcriptional Coactivator Pc4, Chain A"/>
    <property type="match status" value="1"/>
</dbReference>
<keyword evidence="2" id="KW-1185">Reference proteome</keyword>
<proteinExistence type="predicted"/>
<name>Q235W8_TETTS</name>
<organism evidence="1 2">
    <name type="scientific">Tetrahymena thermophila (strain SB210)</name>
    <dbReference type="NCBI Taxonomy" id="312017"/>
    <lineage>
        <taxon>Eukaryota</taxon>
        <taxon>Sar</taxon>
        <taxon>Alveolata</taxon>
        <taxon>Ciliophora</taxon>
        <taxon>Intramacronucleata</taxon>
        <taxon>Oligohymenophorea</taxon>
        <taxon>Hymenostomatida</taxon>
        <taxon>Tetrahymenina</taxon>
        <taxon>Tetrahymenidae</taxon>
        <taxon>Tetrahymena</taxon>
    </lineage>
</organism>
<dbReference type="GO" id="GO:0006355">
    <property type="term" value="P:regulation of DNA-templated transcription"/>
    <property type="evidence" value="ECO:0007669"/>
    <property type="project" value="InterPro"/>
</dbReference>
<dbReference type="KEGG" id="tet:TTHERM_00094230"/>
<dbReference type="EMBL" id="GG662749">
    <property type="protein sequence ID" value="EAR92632.2"/>
    <property type="molecule type" value="Genomic_DNA"/>
</dbReference>
<dbReference type="RefSeq" id="XP_001012877.2">
    <property type="nucleotide sequence ID" value="XM_001012877.2"/>
</dbReference>
<gene>
    <name evidence="1" type="ORF">TTHERM_00094230</name>
</gene>
<dbReference type="Proteomes" id="UP000009168">
    <property type="component" value="Unassembled WGS sequence"/>
</dbReference>
<dbReference type="GO" id="GO:0003677">
    <property type="term" value="F:DNA binding"/>
    <property type="evidence" value="ECO:0007669"/>
    <property type="project" value="InterPro"/>
</dbReference>
<evidence type="ECO:0000313" key="2">
    <source>
        <dbReference type="Proteomes" id="UP000009168"/>
    </source>
</evidence>
<dbReference type="InterPro" id="IPR009044">
    <property type="entry name" value="ssDNA-bd_transcriptional_reg"/>
</dbReference>
<evidence type="ECO:0000313" key="1">
    <source>
        <dbReference type="EMBL" id="EAR92632.2"/>
    </source>
</evidence>
<dbReference type="InParanoid" id="Q235W8"/>
<dbReference type="GeneID" id="7844489"/>
<reference evidence="2" key="1">
    <citation type="journal article" date="2006" name="PLoS Biol.">
        <title>Macronuclear genome sequence of the ciliate Tetrahymena thermophila, a model eukaryote.</title>
        <authorList>
            <person name="Eisen J.A."/>
            <person name="Coyne R.S."/>
            <person name="Wu M."/>
            <person name="Wu D."/>
            <person name="Thiagarajan M."/>
            <person name="Wortman J.R."/>
            <person name="Badger J.H."/>
            <person name="Ren Q."/>
            <person name="Amedeo P."/>
            <person name="Jones K.M."/>
            <person name="Tallon L.J."/>
            <person name="Delcher A.L."/>
            <person name="Salzberg S.L."/>
            <person name="Silva J.C."/>
            <person name="Haas B.J."/>
            <person name="Majoros W.H."/>
            <person name="Farzad M."/>
            <person name="Carlton J.M."/>
            <person name="Smith R.K. Jr."/>
            <person name="Garg J."/>
            <person name="Pearlman R.E."/>
            <person name="Karrer K.M."/>
            <person name="Sun L."/>
            <person name="Manning G."/>
            <person name="Elde N.C."/>
            <person name="Turkewitz A.P."/>
            <person name="Asai D.J."/>
            <person name="Wilkes D.E."/>
            <person name="Wang Y."/>
            <person name="Cai H."/>
            <person name="Collins K."/>
            <person name="Stewart B.A."/>
            <person name="Lee S.R."/>
            <person name="Wilamowska K."/>
            <person name="Weinberg Z."/>
            <person name="Ruzzo W.L."/>
            <person name="Wloga D."/>
            <person name="Gaertig J."/>
            <person name="Frankel J."/>
            <person name="Tsao C.-C."/>
            <person name="Gorovsky M.A."/>
            <person name="Keeling P.J."/>
            <person name="Waller R.F."/>
            <person name="Patron N.J."/>
            <person name="Cherry J.M."/>
            <person name="Stover N.A."/>
            <person name="Krieger C.J."/>
            <person name="del Toro C."/>
            <person name="Ryder H.F."/>
            <person name="Williamson S.C."/>
            <person name="Barbeau R.A."/>
            <person name="Hamilton E.P."/>
            <person name="Orias E."/>
        </authorList>
    </citation>
    <scope>NUCLEOTIDE SEQUENCE [LARGE SCALE GENOMIC DNA]</scope>
    <source>
        <strain evidence="2">SB210</strain>
    </source>
</reference>